<evidence type="ECO:0000259" key="4">
    <source>
        <dbReference type="PROSITE" id="PS50887"/>
    </source>
</evidence>
<dbReference type="RefSeq" id="WP_271712800.1">
    <property type="nucleotide sequence ID" value="NZ_AP024169.1"/>
</dbReference>
<feature type="transmembrane region" description="Helical" evidence="2">
    <location>
        <begin position="56"/>
        <end position="76"/>
    </location>
</feature>
<evidence type="ECO:0000313" key="5">
    <source>
        <dbReference type="EMBL" id="BCN31698.1"/>
    </source>
</evidence>
<dbReference type="Pfam" id="PF00990">
    <property type="entry name" value="GGDEF"/>
    <property type="match status" value="1"/>
</dbReference>
<dbReference type="PROSITE" id="PS50883">
    <property type="entry name" value="EAL"/>
    <property type="match status" value="1"/>
</dbReference>
<dbReference type="CDD" id="cd01949">
    <property type="entry name" value="GGDEF"/>
    <property type="match status" value="1"/>
</dbReference>
<dbReference type="InterPro" id="IPR052155">
    <property type="entry name" value="Biofilm_reg_signaling"/>
</dbReference>
<keyword evidence="2" id="KW-0812">Transmembrane</keyword>
<dbReference type="EMBL" id="AP024169">
    <property type="protein sequence ID" value="BCN31698.1"/>
    <property type="molecule type" value="Genomic_DNA"/>
</dbReference>
<dbReference type="InterPro" id="IPR000160">
    <property type="entry name" value="GGDEF_dom"/>
</dbReference>
<dbReference type="KEGG" id="ahb:bsdtb5_29930"/>
<dbReference type="SMART" id="SM00052">
    <property type="entry name" value="EAL"/>
    <property type="match status" value="1"/>
</dbReference>
<name>A0A7R7IDG1_9FIRM</name>
<feature type="transmembrane region" description="Helical" evidence="2">
    <location>
        <begin position="7"/>
        <end position="28"/>
    </location>
</feature>
<dbReference type="AlphaFoldDB" id="A0A7R7IDG1"/>
<evidence type="ECO:0000313" key="6">
    <source>
        <dbReference type="Proteomes" id="UP000595897"/>
    </source>
</evidence>
<dbReference type="InterPro" id="IPR035919">
    <property type="entry name" value="EAL_sf"/>
</dbReference>
<dbReference type="SMART" id="SM00267">
    <property type="entry name" value="GGDEF"/>
    <property type="match status" value="1"/>
</dbReference>
<evidence type="ECO:0008006" key="7">
    <source>
        <dbReference type="Google" id="ProtNLM"/>
    </source>
</evidence>
<evidence type="ECO:0000256" key="1">
    <source>
        <dbReference type="SAM" id="MobiDB-lite"/>
    </source>
</evidence>
<organism evidence="5 6">
    <name type="scientific">Anaeromicropila herbilytica</name>
    <dbReference type="NCBI Taxonomy" id="2785025"/>
    <lineage>
        <taxon>Bacteria</taxon>
        <taxon>Bacillati</taxon>
        <taxon>Bacillota</taxon>
        <taxon>Clostridia</taxon>
        <taxon>Lachnospirales</taxon>
        <taxon>Lachnospiraceae</taxon>
        <taxon>Anaeromicropila</taxon>
    </lineage>
</organism>
<evidence type="ECO:0000259" key="3">
    <source>
        <dbReference type="PROSITE" id="PS50883"/>
    </source>
</evidence>
<dbReference type="Gene3D" id="3.30.70.270">
    <property type="match status" value="1"/>
</dbReference>
<dbReference type="Gene3D" id="3.20.20.450">
    <property type="entry name" value="EAL domain"/>
    <property type="match status" value="1"/>
</dbReference>
<dbReference type="PANTHER" id="PTHR44757:SF2">
    <property type="entry name" value="BIOFILM ARCHITECTURE MAINTENANCE PROTEIN MBAA"/>
    <property type="match status" value="1"/>
</dbReference>
<feature type="domain" description="GGDEF" evidence="4">
    <location>
        <begin position="163"/>
        <end position="296"/>
    </location>
</feature>
<sequence>MQLRKKLFHYIIIMISFSAVMIPGKVILASESSDPNFLNALVLNDKTDYFKVEKPYFYIFCGIISVLTILVIILYFRNLKKSKNEKLLNGKNEELVKDYLTIESTYNDVTEIHKELKEQYDILKAKDEKNIKLAYTDYLTELPNRNAFIKKLEQIILTIRKEENVAIMNIDLDNFKVVNDSIGHALGDELLIDVSYRLKQVLDENDYLAHYEGDEFVIITQNVEDISAYEDKIKKLQKIFAYPFVISQNEFFITLSIGVTFAPKDGKTVQALLKNLDLAMYIAKRRGKNTYCYFDKAISDRVMEQMELQSELKQAIEAEEFQVYYQPLLGMKTNQINGFEALIRWNHSDKGLIEPAEFLPIAEKSGLIVPIGEYVFREAFLQLKQWMENGYPSIDISINLSVRQFKDDNFLDMIDQLIDEIKVDPTHIIFEITEEIAKHDIEYAISVMERLSEYGIRFTMDKFGRGYSSMYYLKELSIQKLKIDKSFIDTMMDSRHDKKLVEAIIKLAHVLELEVIAEGIETMEQAKFLSEVECDKVQGFLYSKPLPRSDANKLLSMWEDLTNQERDVNTDANQASTDSAETYQESVENADTNQIYKENVDEL</sequence>
<dbReference type="Proteomes" id="UP000595897">
    <property type="component" value="Chromosome"/>
</dbReference>
<feature type="compositionally biased region" description="Polar residues" evidence="1">
    <location>
        <begin position="570"/>
        <end position="596"/>
    </location>
</feature>
<dbReference type="InterPro" id="IPR001633">
    <property type="entry name" value="EAL_dom"/>
</dbReference>
<dbReference type="PANTHER" id="PTHR44757">
    <property type="entry name" value="DIGUANYLATE CYCLASE DGCP"/>
    <property type="match status" value="1"/>
</dbReference>
<dbReference type="SUPFAM" id="SSF141868">
    <property type="entry name" value="EAL domain-like"/>
    <property type="match status" value="1"/>
</dbReference>
<dbReference type="InterPro" id="IPR043128">
    <property type="entry name" value="Rev_trsase/Diguanyl_cyclase"/>
</dbReference>
<dbReference type="SUPFAM" id="SSF55073">
    <property type="entry name" value="Nucleotide cyclase"/>
    <property type="match status" value="1"/>
</dbReference>
<feature type="region of interest" description="Disordered" evidence="1">
    <location>
        <begin position="567"/>
        <end position="603"/>
    </location>
</feature>
<keyword evidence="6" id="KW-1185">Reference proteome</keyword>
<protein>
    <recommendedName>
        <fullName evidence="7">Diguanylate cyclase (GGDEF) domain-containing protein</fullName>
    </recommendedName>
</protein>
<keyword evidence="2" id="KW-1133">Transmembrane helix</keyword>
<dbReference type="NCBIfam" id="TIGR00254">
    <property type="entry name" value="GGDEF"/>
    <property type="match status" value="1"/>
</dbReference>
<gene>
    <name evidence="5" type="ORF">bsdtb5_29930</name>
</gene>
<reference evidence="5 6" key="1">
    <citation type="submission" date="2020-11" db="EMBL/GenBank/DDBJ databases">
        <title>Draft genome sequencing of a Lachnospiraceae strain isolated from anoxic soil subjected to BSD treatment.</title>
        <authorList>
            <person name="Uek A."/>
            <person name="Tonouchi A."/>
        </authorList>
    </citation>
    <scope>NUCLEOTIDE SEQUENCE [LARGE SCALE GENOMIC DNA]</scope>
    <source>
        <strain evidence="5 6">TB5</strain>
    </source>
</reference>
<accession>A0A7R7IDG1</accession>
<dbReference type="Pfam" id="PF00563">
    <property type="entry name" value="EAL"/>
    <property type="match status" value="1"/>
</dbReference>
<dbReference type="PROSITE" id="PS50887">
    <property type="entry name" value="GGDEF"/>
    <property type="match status" value="1"/>
</dbReference>
<feature type="domain" description="EAL" evidence="3">
    <location>
        <begin position="305"/>
        <end position="559"/>
    </location>
</feature>
<dbReference type="CDD" id="cd01948">
    <property type="entry name" value="EAL"/>
    <property type="match status" value="1"/>
</dbReference>
<keyword evidence="2" id="KW-0472">Membrane</keyword>
<evidence type="ECO:0000256" key="2">
    <source>
        <dbReference type="SAM" id="Phobius"/>
    </source>
</evidence>
<dbReference type="InterPro" id="IPR029787">
    <property type="entry name" value="Nucleotide_cyclase"/>
</dbReference>
<proteinExistence type="predicted"/>